<evidence type="ECO:0000256" key="10">
    <source>
        <dbReference type="SAM" id="Phobius"/>
    </source>
</evidence>
<dbReference type="Gene3D" id="1.10.287.660">
    <property type="entry name" value="Helix hairpin bin"/>
    <property type="match status" value="1"/>
</dbReference>
<evidence type="ECO:0000256" key="5">
    <source>
        <dbReference type="ARBA" id="ARBA00022824"/>
    </source>
</evidence>
<evidence type="ECO:0000256" key="1">
    <source>
        <dbReference type="ARBA" id="ARBA00004477"/>
    </source>
</evidence>
<evidence type="ECO:0000256" key="7">
    <source>
        <dbReference type="ARBA" id="ARBA00023136"/>
    </source>
</evidence>
<keyword evidence="7 10" id="KW-0472">Membrane</keyword>
<proteinExistence type="inferred from homology"/>
<comment type="similarity">
    <text evidence="2">Belongs to the WRB/GET1 family.</text>
</comment>
<dbReference type="Pfam" id="PF04420">
    <property type="entry name" value="CHD5"/>
    <property type="match status" value="1"/>
</dbReference>
<dbReference type="GO" id="GO:0043495">
    <property type="term" value="F:protein-membrane adaptor activity"/>
    <property type="evidence" value="ECO:0007669"/>
    <property type="project" value="TreeGrafter"/>
</dbReference>
<feature type="transmembrane region" description="Helical" evidence="10">
    <location>
        <begin position="92"/>
        <end position="112"/>
    </location>
</feature>
<dbReference type="InterPro" id="IPR028945">
    <property type="entry name" value="Get1"/>
</dbReference>
<evidence type="ECO:0000256" key="3">
    <source>
        <dbReference type="ARBA" id="ARBA00017951"/>
    </source>
</evidence>
<dbReference type="AlphaFoldDB" id="A0A310SQ16"/>
<accession>A0A310SQ16</accession>
<comment type="subcellular location">
    <subcellularLocation>
        <location evidence="1">Endoplasmic reticulum membrane</location>
        <topology evidence="1">Multi-pass membrane protein</topology>
    </subcellularLocation>
</comment>
<keyword evidence="4 10" id="KW-0812">Transmembrane</keyword>
<dbReference type="OrthoDB" id="69461at2759"/>
<protein>
    <recommendedName>
        <fullName evidence="3">Guided entry of tail-anchored proteins factor 1</fullName>
    </recommendedName>
    <alternativeName>
        <fullName evidence="8">Tail-anchored protein insertion receptor WRB</fullName>
    </alternativeName>
    <alternativeName>
        <fullName evidence="9">Tryptophan-rich basic protein</fullName>
    </alternativeName>
</protein>
<dbReference type="PANTHER" id="PTHR42650">
    <property type="entry name" value="TAIL-ANCHORED PROTEIN INSERTION RECEPTOR WRB"/>
    <property type="match status" value="1"/>
</dbReference>
<evidence type="ECO:0000256" key="4">
    <source>
        <dbReference type="ARBA" id="ARBA00022692"/>
    </source>
</evidence>
<organism evidence="11 12">
    <name type="scientific">Eufriesea mexicana</name>
    <dbReference type="NCBI Taxonomy" id="516756"/>
    <lineage>
        <taxon>Eukaryota</taxon>
        <taxon>Metazoa</taxon>
        <taxon>Ecdysozoa</taxon>
        <taxon>Arthropoda</taxon>
        <taxon>Hexapoda</taxon>
        <taxon>Insecta</taxon>
        <taxon>Pterygota</taxon>
        <taxon>Neoptera</taxon>
        <taxon>Endopterygota</taxon>
        <taxon>Hymenoptera</taxon>
        <taxon>Apocrita</taxon>
        <taxon>Aculeata</taxon>
        <taxon>Apoidea</taxon>
        <taxon>Anthophila</taxon>
        <taxon>Apidae</taxon>
        <taxon>Eufriesea</taxon>
    </lineage>
</organism>
<dbReference type="GO" id="GO:0071816">
    <property type="term" value="P:tail-anchored membrane protein insertion into ER membrane"/>
    <property type="evidence" value="ECO:0007669"/>
    <property type="project" value="InterPro"/>
</dbReference>
<dbReference type="GO" id="GO:0043529">
    <property type="term" value="C:GET complex"/>
    <property type="evidence" value="ECO:0007669"/>
    <property type="project" value="TreeGrafter"/>
</dbReference>
<gene>
    <name evidence="11" type="ORF">WN48_01740</name>
</gene>
<keyword evidence="12" id="KW-1185">Reference proteome</keyword>
<evidence type="ECO:0000256" key="6">
    <source>
        <dbReference type="ARBA" id="ARBA00022989"/>
    </source>
</evidence>
<dbReference type="InterPro" id="IPR029012">
    <property type="entry name" value="Helix_hairpin_bin_sf"/>
</dbReference>
<reference evidence="11 12" key="1">
    <citation type="submission" date="2015-07" db="EMBL/GenBank/DDBJ databases">
        <title>The genome of Eufriesea mexicana.</title>
        <authorList>
            <person name="Pan H."/>
            <person name="Kapheim K."/>
        </authorList>
    </citation>
    <scope>NUCLEOTIDE SEQUENCE [LARGE SCALE GENOMIC DNA]</scope>
    <source>
        <strain evidence="11">0111107269</strain>
        <tissue evidence="11">Whole body</tissue>
    </source>
</reference>
<sequence>MNLFIISTVSCLLEYIFPSLIKYITSHLYTINKHDIELRNNLINLKQEMVGISIVDEFSKYAKLQRKCNKLESTLKEKANERLFFRMKVQSSVTYVFRILNGLLTLILLYLYRNKPVIILPKGILWPIQSLLSWPCYHEDSISLIMWLVIARLVVATCKKNDIT</sequence>
<dbReference type="Proteomes" id="UP000250275">
    <property type="component" value="Unassembled WGS sequence"/>
</dbReference>
<evidence type="ECO:0000313" key="11">
    <source>
        <dbReference type="EMBL" id="OAD57562.1"/>
    </source>
</evidence>
<keyword evidence="11" id="KW-0675">Receptor</keyword>
<evidence type="ECO:0000256" key="9">
    <source>
        <dbReference type="ARBA" id="ARBA00033006"/>
    </source>
</evidence>
<dbReference type="GO" id="GO:0005789">
    <property type="term" value="C:endoplasmic reticulum membrane"/>
    <property type="evidence" value="ECO:0007669"/>
    <property type="project" value="UniProtKB-SubCell"/>
</dbReference>
<keyword evidence="5" id="KW-0256">Endoplasmic reticulum</keyword>
<dbReference type="PANTHER" id="PTHR42650:SF1">
    <property type="entry name" value="GUIDED ENTRY OF TAIL-ANCHORED PROTEINS FACTOR 1"/>
    <property type="match status" value="1"/>
</dbReference>
<evidence type="ECO:0000256" key="2">
    <source>
        <dbReference type="ARBA" id="ARBA00010799"/>
    </source>
</evidence>
<evidence type="ECO:0000256" key="8">
    <source>
        <dbReference type="ARBA" id="ARBA00032437"/>
    </source>
</evidence>
<name>A0A310SQ16_9HYME</name>
<keyword evidence="6 10" id="KW-1133">Transmembrane helix</keyword>
<dbReference type="EMBL" id="KQ761402">
    <property type="protein sequence ID" value="OAD57562.1"/>
    <property type="molecule type" value="Genomic_DNA"/>
</dbReference>
<evidence type="ECO:0000313" key="12">
    <source>
        <dbReference type="Proteomes" id="UP000250275"/>
    </source>
</evidence>